<accession>A0AAV4GBG2</accession>
<comment type="caution">
    <text evidence="13">The sequence shown here is derived from an EMBL/GenBank/DDBJ whole genome shotgun (WGS) entry which is preliminary data.</text>
</comment>
<evidence type="ECO:0000259" key="12">
    <source>
        <dbReference type="PROSITE" id="PS50262"/>
    </source>
</evidence>
<dbReference type="PRINTS" id="PR00237">
    <property type="entry name" value="GPCRRHODOPSN"/>
</dbReference>
<feature type="transmembrane region" description="Helical" evidence="10">
    <location>
        <begin position="201"/>
        <end position="222"/>
    </location>
</feature>
<feature type="domain" description="G-protein coupled receptors family 1 profile" evidence="12">
    <location>
        <begin position="100"/>
        <end position="284"/>
    </location>
</feature>
<keyword evidence="3 10" id="KW-1133">Transmembrane helix</keyword>
<dbReference type="Gene3D" id="1.20.1070.10">
    <property type="entry name" value="Rhodopsin 7-helix transmembrane proteins"/>
    <property type="match status" value="1"/>
</dbReference>
<evidence type="ECO:0000256" key="1">
    <source>
        <dbReference type="ARBA" id="ARBA00004141"/>
    </source>
</evidence>
<comment type="subcellular location">
    <subcellularLocation>
        <location evidence="1">Membrane</location>
        <topology evidence="1">Multi-pass membrane protein</topology>
    </subcellularLocation>
</comment>
<protein>
    <submittedName>
        <fullName evidence="13">Pyroglutamylated RFamide peptide receptor</fullName>
    </submittedName>
</protein>
<dbReference type="PROSITE" id="PS00237">
    <property type="entry name" value="G_PROTEIN_RECEP_F1_1"/>
    <property type="match status" value="1"/>
</dbReference>
<feature type="transmembrane region" description="Helical" evidence="10">
    <location>
        <begin position="165"/>
        <end position="189"/>
    </location>
</feature>
<evidence type="ECO:0000256" key="6">
    <source>
        <dbReference type="ARBA" id="ARBA00023170"/>
    </source>
</evidence>
<dbReference type="PANTHER" id="PTHR45695">
    <property type="entry name" value="LEUCOKININ RECEPTOR-RELATED"/>
    <property type="match status" value="1"/>
</dbReference>
<dbReference type="PANTHER" id="PTHR45695:SF9">
    <property type="entry name" value="LEUCOKININ RECEPTOR"/>
    <property type="match status" value="1"/>
</dbReference>
<keyword evidence="8" id="KW-0479">Metal-binding</keyword>
<dbReference type="InterPro" id="IPR000276">
    <property type="entry name" value="GPCR_Rhodpsn"/>
</dbReference>
<dbReference type="EMBL" id="BMAT01011938">
    <property type="protein sequence ID" value="GFR82338.1"/>
    <property type="molecule type" value="Genomic_DNA"/>
</dbReference>
<dbReference type="CDD" id="cd00637">
    <property type="entry name" value="7tm_classA_rhodopsin-like"/>
    <property type="match status" value="1"/>
</dbReference>
<feature type="transmembrane region" description="Helical" evidence="10">
    <location>
        <begin position="84"/>
        <end position="106"/>
    </location>
</feature>
<evidence type="ECO:0000313" key="14">
    <source>
        <dbReference type="Proteomes" id="UP000762676"/>
    </source>
</evidence>
<dbReference type="GO" id="GO:0005886">
    <property type="term" value="C:plasma membrane"/>
    <property type="evidence" value="ECO:0007669"/>
    <property type="project" value="TreeGrafter"/>
</dbReference>
<keyword evidence="8" id="KW-0863">Zinc-finger</keyword>
<evidence type="ECO:0000313" key="13">
    <source>
        <dbReference type="EMBL" id="GFR82338.1"/>
    </source>
</evidence>
<feature type="domain" description="CCHC-type" evidence="11">
    <location>
        <begin position="504"/>
        <end position="517"/>
    </location>
</feature>
<evidence type="ECO:0000256" key="4">
    <source>
        <dbReference type="ARBA" id="ARBA00023040"/>
    </source>
</evidence>
<feature type="transmembrane region" description="Helical" evidence="10">
    <location>
        <begin position="259"/>
        <end position="285"/>
    </location>
</feature>
<gene>
    <name evidence="13" type="ORF">ElyMa_005947900</name>
</gene>
<proteinExistence type="inferred from homology"/>
<keyword evidence="4 9" id="KW-0297">G-protein coupled receptor</keyword>
<keyword evidence="5 10" id="KW-0472">Membrane</keyword>
<dbReference type="InterPro" id="IPR017452">
    <property type="entry name" value="GPCR_Rhodpsn_7TM"/>
</dbReference>
<dbReference type="Pfam" id="PF00001">
    <property type="entry name" value="7tm_1"/>
    <property type="match status" value="1"/>
</dbReference>
<keyword evidence="8" id="KW-0862">Zinc</keyword>
<evidence type="ECO:0000256" key="10">
    <source>
        <dbReference type="SAM" id="Phobius"/>
    </source>
</evidence>
<dbReference type="SMART" id="SM00343">
    <property type="entry name" value="ZnF_C2HC"/>
    <property type="match status" value="2"/>
</dbReference>
<dbReference type="Proteomes" id="UP000762676">
    <property type="component" value="Unassembled WGS sequence"/>
</dbReference>
<evidence type="ECO:0000256" key="7">
    <source>
        <dbReference type="ARBA" id="ARBA00023224"/>
    </source>
</evidence>
<keyword evidence="7 9" id="KW-0807">Transducer</keyword>
<evidence type="ECO:0000256" key="3">
    <source>
        <dbReference type="ARBA" id="ARBA00022989"/>
    </source>
</evidence>
<dbReference type="Gene3D" id="4.10.60.10">
    <property type="entry name" value="Zinc finger, CCHC-type"/>
    <property type="match status" value="1"/>
</dbReference>
<dbReference type="PROSITE" id="PS50262">
    <property type="entry name" value="G_PROTEIN_RECEP_F1_2"/>
    <property type="match status" value="1"/>
</dbReference>
<keyword evidence="2 9" id="KW-0812">Transmembrane</keyword>
<feature type="transmembrane region" description="Helical" evidence="10">
    <location>
        <begin position="118"/>
        <end position="145"/>
    </location>
</feature>
<dbReference type="GO" id="GO:0003676">
    <property type="term" value="F:nucleic acid binding"/>
    <property type="evidence" value="ECO:0007669"/>
    <property type="project" value="InterPro"/>
</dbReference>
<evidence type="ECO:0000259" key="11">
    <source>
        <dbReference type="PROSITE" id="PS50158"/>
    </source>
</evidence>
<evidence type="ECO:0000256" key="9">
    <source>
        <dbReference type="RuleBase" id="RU000688"/>
    </source>
</evidence>
<evidence type="ECO:0000256" key="8">
    <source>
        <dbReference type="PROSITE-ProRule" id="PRU00047"/>
    </source>
</evidence>
<dbReference type="AlphaFoldDB" id="A0AAV4GBG2"/>
<name>A0AAV4GBG2_9GAST</name>
<evidence type="ECO:0000256" key="2">
    <source>
        <dbReference type="ARBA" id="ARBA00022692"/>
    </source>
</evidence>
<keyword evidence="14" id="KW-1185">Reference proteome</keyword>
<organism evidence="13 14">
    <name type="scientific">Elysia marginata</name>
    <dbReference type="NCBI Taxonomy" id="1093978"/>
    <lineage>
        <taxon>Eukaryota</taxon>
        <taxon>Metazoa</taxon>
        <taxon>Spiralia</taxon>
        <taxon>Lophotrochozoa</taxon>
        <taxon>Mollusca</taxon>
        <taxon>Gastropoda</taxon>
        <taxon>Heterobranchia</taxon>
        <taxon>Euthyneura</taxon>
        <taxon>Panpulmonata</taxon>
        <taxon>Sacoglossa</taxon>
        <taxon>Placobranchoidea</taxon>
        <taxon>Plakobranchidae</taxon>
        <taxon>Elysia</taxon>
    </lineage>
</organism>
<dbReference type="PROSITE" id="PS50158">
    <property type="entry name" value="ZF_CCHC"/>
    <property type="match status" value="1"/>
</dbReference>
<dbReference type="SUPFAM" id="SSF57756">
    <property type="entry name" value="Retrovirus zinc finger-like domains"/>
    <property type="match status" value="1"/>
</dbReference>
<dbReference type="GO" id="GO:0008270">
    <property type="term" value="F:zinc ion binding"/>
    <property type="evidence" value="ECO:0007669"/>
    <property type="project" value="UniProtKB-KW"/>
</dbReference>
<reference evidence="13 14" key="1">
    <citation type="journal article" date="2021" name="Elife">
        <title>Chloroplast acquisition without the gene transfer in kleptoplastic sea slugs, Plakobranchus ocellatus.</title>
        <authorList>
            <person name="Maeda T."/>
            <person name="Takahashi S."/>
            <person name="Yoshida T."/>
            <person name="Shimamura S."/>
            <person name="Takaki Y."/>
            <person name="Nagai Y."/>
            <person name="Toyoda A."/>
            <person name="Suzuki Y."/>
            <person name="Arimoto A."/>
            <person name="Ishii H."/>
            <person name="Satoh N."/>
            <person name="Nishiyama T."/>
            <person name="Hasebe M."/>
            <person name="Maruyama T."/>
            <person name="Minagawa J."/>
            <person name="Obokata J."/>
            <person name="Shigenobu S."/>
        </authorList>
    </citation>
    <scope>NUCLEOTIDE SEQUENCE [LARGE SCALE GENOMIC DNA]</scope>
</reference>
<dbReference type="InterPro" id="IPR036875">
    <property type="entry name" value="Znf_CCHC_sf"/>
</dbReference>
<dbReference type="InterPro" id="IPR001878">
    <property type="entry name" value="Znf_CCHC"/>
</dbReference>
<evidence type="ECO:0000256" key="5">
    <source>
        <dbReference type="ARBA" id="ARBA00023136"/>
    </source>
</evidence>
<comment type="similarity">
    <text evidence="9">Belongs to the G-protein coupled receptor 1 family.</text>
</comment>
<keyword evidence="6 9" id="KW-0675">Receptor</keyword>
<sequence length="520" mass="57803">MSQMMHSEENQIHNFADEASLDSLIGIFCFTLNFTDRPDECNVSTPDISQPVPTLDNRDHFQYQDDIGEDTFYTKMGLNQANQILLSVLYSLIIGTALLGNGLVLMTVACKKSLWKPMYIFITSLAVSDVFLCLSCVPINIALIVTTEWTLGGVTCKSLPFFMNLGSNCSMLTLCCIAAERFVAIVHPLKFNAVHTVGKTMFLLLVVWLVAIATAAPFALYYEPSELCGRYFSSGECAKYHKVCLKSQSEYFQYDKLHWLSFLILFLLPVLVLLATYSIIIYNLWMKVSPGRRGDPYPQQPGSAKKTSGCQDGHLTRTARNLPDGDAITNYDICVAASKSVGRNGISGAQKIGALWRIYVSGPEARIDLLSKGLTKRNVHVEVSSQNPLIIRGGDGKEIQTTKLIISDIPISIANEAIEATLIKKGITLRSQLKMEGIRDPQGKLTEWLSGRRFIWIDPPKATIDPVINVGLFKGFKEMITEMICRRCLEKSHCARFCTKEEVCLHCKKPGHRAADCSGK</sequence>
<dbReference type="SUPFAM" id="SSF81321">
    <property type="entry name" value="Family A G protein-coupled receptor-like"/>
    <property type="match status" value="1"/>
</dbReference>
<dbReference type="GO" id="GO:0004930">
    <property type="term" value="F:G protein-coupled receptor activity"/>
    <property type="evidence" value="ECO:0007669"/>
    <property type="project" value="UniProtKB-KW"/>
</dbReference>